<dbReference type="PROSITE" id="PS51257">
    <property type="entry name" value="PROKAR_LIPOPROTEIN"/>
    <property type="match status" value="1"/>
</dbReference>
<feature type="compositionally biased region" description="Polar residues" evidence="1">
    <location>
        <begin position="206"/>
        <end position="220"/>
    </location>
</feature>
<organism evidence="3 4">
    <name type="scientific">Aduncisulcus paluster</name>
    <dbReference type="NCBI Taxonomy" id="2918883"/>
    <lineage>
        <taxon>Eukaryota</taxon>
        <taxon>Metamonada</taxon>
        <taxon>Carpediemonas-like organisms</taxon>
        <taxon>Aduncisulcus</taxon>
    </lineage>
</organism>
<comment type="caution">
    <text evidence="3">The sequence shown here is derived from an EMBL/GenBank/DDBJ whole genome shotgun (WGS) entry which is preliminary data.</text>
</comment>
<accession>A0ABQ5KXS3</accession>
<keyword evidence="4" id="KW-1185">Reference proteome</keyword>
<evidence type="ECO:0008006" key="5">
    <source>
        <dbReference type="Google" id="ProtNLM"/>
    </source>
</evidence>
<protein>
    <recommendedName>
        <fullName evidence="5">Lipoprotein</fullName>
    </recommendedName>
</protein>
<keyword evidence="2" id="KW-0732">Signal</keyword>
<feature type="signal peptide" evidence="2">
    <location>
        <begin position="1"/>
        <end position="20"/>
    </location>
</feature>
<proteinExistence type="predicted"/>
<feature type="region of interest" description="Disordered" evidence="1">
    <location>
        <begin position="185"/>
        <end position="228"/>
    </location>
</feature>
<feature type="non-terminal residue" evidence="3">
    <location>
        <position position="250"/>
    </location>
</feature>
<reference evidence="3" key="1">
    <citation type="submission" date="2022-03" db="EMBL/GenBank/DDBJ databases">
        <title>Draft genome sequence of Aduncisulcus paluster, a free-living microaerophilic Fornicata.</title>
        <authorList>
            <person name="Yuyama I."/>
            <person name="Kume K."/>
            <person name="Tamura T."/>
            <person name="Inagaki Y."/>
            <person name="Hashimoto T."/>
        </authorList>
    </citation>
    <scope>NUCLEOTIDE SEQUENCE</scope>
    <source>
        <strain evidence="3">NY0171</strain>
    </source>
</reference>
<gene>
    <name evidence="3" type="ORF">ADUPG1_003285</name>
</gene>
<evidence type="ECO:0000256" key="1">
    <source>
        <dbReference type="SAM" id="MobiDB-lite"/>
    </source>
</evidence>
<evidence type="ECO:0000313" key="4">
    <source>
        <dbReference type="Proteomes" id="UP001057375"/>
    </source>
</evidence>
<dbReference type="Proteomes" id="UP001057375">
    <property type="component" value="Unassembled WGS sequence"/>
</dbReference>
<feature type="chain" id="PRO_5046813890" description="Lipoprotein" evidence="2">
    <location>
        <begin position="21"/>
        <end position="250"/>
    </location>
</feature>
<sequence length="250" mass="26639">MKTIKKKILALSTITAIALSGCGSGGSSSGGGTPTVTGVLADGAIGNASYECGTTTGFTNVDGEFTCPLGSAVDFYYGNIKLGGVDKLPDDKIVLIQDVLDVNRSDVNNTEVTRMAVFLQSLDNDGDHDNGIYLDPKMIETLVTDKKDFTEYDDSQIENIIDTVISNETDNKNLRKVNKTTAQTNLQKTTDNVKEYGTIDGEGDDTSNLSDDTTAPNKPTSKTDLDITRDNSEEVIVSGEVGAKIFIDGK</sequence>
<name>A0ABQ5KXS3_9EUKA</name>
<evidence type="ECO:0000256" key="2">
    <source>
        <dbReference type="SAM" id="SignalP"/>
    </source>
</evidence>
<evidence type="ECO:0000313" key="3">
    <source>
        <dbReference type="EMBL" id="GKT37242.1"/>
    </source>
</evidence>
<dbReference type="EMBL" id="BQXS01004453">
    <property type="protein sequence ID" value="GKT37242.1"/>
    <property type="molecule type" value="Genomic_DNA"/>
</dbReference>